<name>X1HCE2_9ZZZZ</name>
<accession>X1HCE2</accession>
<protein>
    <submittedName>
        <fullName evidence="1">Uncharacterized protein</fullName>
    </submittedName>
</protein>
<organism evidence="1">
    <name type="scientific">marine sediment metagenome</name>
    <dbReference type="NCBI Taxonomy" id="412755"/>
    <lineage>
        <taxon>unclassified sequences</taxon>
        <taxon>metagenomes</taxon>
        <taxon>ecological metagenomes</taxon>
    </lineage>
</organism>
<sequence>MGTEYLKKKGGDMQMEAPTIAMEVERVMNLISGFGWEKVKEEVVEDEIHITVKKKSAAAVTAAPAPGPS</sequence>
<reference evidence="1" key="1">
    <citation type="journal article" date="2014" name="Front. Microbiol.">
        <title>High frequency of phylogenetically diverse reductive dehalogenase-homologous genes in deep subseafloor sedimentary metagenomes.</title>
        <authorList>
            <person name="Kawai M."/>
            <person name="Futagami T."/>
            <person name="Toyoda A."/>
            <person name="Takaki Y."/>
            <person name="Nishi S."/>
            <person name="Hori S."/>
            <person name="Arai W."/>
            <person name="Tsubouchi T."/>
            <person name="Morono Y."/>
            <person name="Uchiyama I."/>
            <person name="Ito T."/>
            <person name="Fujiyama A."/>
            <person name="Inagaki F."/>
            <person name="Takami H."/>
        </authorList>
    </citation>
    <scope>NUCLEOTIDE SEQUENCE</scope>
    <source>
        <strain evidence="1">Expedition CK06-06</strain>
    </source>
</reference>
<proteinExistence type="predicted"/>
<comment type="caution">
    <text evidence="1">The sequence shown here is derived from an EMBL/GenBank/DDBJ whole genome shotgun (WGS) entry which is preliminary data.</text>
</comment>
<gene>
    <name evidence="1" type="ORF">S03H2_16742</name>
</gene>
<dbReference type="AlphaFoldDB" id="X1HCE2"/>
<dbReference type="EMBL" id="BARU01008577">
    <property type="protein sequence ID" value="GAH42968.1"/>
    <property type="molecule type" value="Genomic_DNA"/>
</dbReference>
<evidence type="ECO:0000313" key="1">
    <source>
        <dbReference type="EMBL" id="GAH42968.1"/>
    </source>
</evidence>